<sequence length="222" mass="25475">MPPKKHSITQEKAQKVVEDKTFGLKNKKGAKQQKFISQLRASTKSNYMKKICKYFLTACEKGLFGPLWQCPNGRTCIYQHTLPAGYVLNKDKSKDERILGISIEELVELEREKLKGVLTPVNEDTFAIWKSAYLEKKCREKPNPKSIYANKRTGKELFMTAPSLFKVLKNLKIRASWIFTTIQDEYNSSEYGGNKHTNGSDYALDLQTLESALDEDVHRETE</sequence>
<dbReference type="PANTHER" id="PTHR12681">
    <property type="entry name" value="ZINC FINGER-CONTAINING PROTEIN P48ZNF"/>
    <property type="match status" value="1"/>
</dbReference>
<dbReference type="Pfam" id="PF16543">
    <property type="entry name" value="DFRP_C"/>
    <property type="match status" value="1"/>
</dbReference>
<dbReference type="GO" id="GO:0008270">
    <property type="term" value="F:zinc ion binding"/>
    <property type="evidence" value="ECO:0007669"/>
    <property type="project" value="UniProtKB-KW"/>
</dbReference>
<evidence type="ECO:0000313" key="8">
    <source>
        <dbReference type="Proteomes" id="UP001168821"/>
    </source>
</evidence>
<dbReference type="GO" id="GO:0005829">
    <property type="term" value="C:cytosol"/>
    <property type="evidence" value="ECO:0007669"/>
    <property type="project" value="TreeGrafter"/>
</dbReference>
<dbReference type="EMBL" id="JALNTZ010000226">
    <property type="protein sequence ID" value="KAJ3636328.1"/>
    <property type="molecule type" value="Genomic_DNA"/>
</dbReference>
<keyword evidence="4 5" id="KW-0862">Zinc</keyword>
<evidence type="ECO:0000256" key="2">
    <source>
        <dbReference type="ARBA" id="ARBA00022723"/>
    </source>
</evidence>
<keyword evidence="2 5" id="KW-0479">Metal-binding</keyword>
<dbReference type="Proteomes" id="UP001168821">
    <property type="component" value="Unassembled WGS sequence"/>
</dbReference>
<organism evidence="7 8">
    <name type="scientific">Zophobas morio</name>
    <dbReference type="NCBI Taxonomy" id="2755281"/>
    <lineage>
        <taxon>Eukaryota</taxon>
        <taxon>Metazoa</taxon>
        <taxon>Ecdysozoa</taxon>
        <taxon>Arthropoda</taxon>
        <taxon>Hexapoda</taxon>
        <taxon>Insecta</taxon>
        <taxon>Pterygota</taxon>
        <taxon>Neoptera</taxon>
        <taxon>Endopterygota</taxon>
        <taxon>Coleoptera</taxon>
        <taxon>Polyphaga</taxon>
        <taxon>Cucujiformia</taxon>
        <taxon>Tenebrionidae</taxon>
        <taxon>Zophobas</taxon>
    </lineage>
</organism>
<keyword evidence="3 5" id="KW-0863">Zinc-finger</keyword>
<evidence type="ECO:0000256" key="1">
    <source>
        <dbReference type="ARBA" id="ARBA00010043"/>
    </source>
</evidence>
<accession>A0AA38M002</accession>
<feature type="zinc finger region" description="C3H1-type" evidence="5">
    <location>
        <begin position="46"/>
        <end position="83"/>
    </location>
</feature>
<comment type="caution">
    <text evidence="7">The sequence shown here is derived from an EMBL/GenBank/DDBJ whole genome shotgun (WGS) entry which is preliminary data.</text>
</comment>
<dbReference type="GO" id="GO:0003729">
    <property type="term" value="F:mRNA binding"/>
    <property type="evidence" value="ECO:0007669"/>
    <property type="project" value="TreeGrafter"/>
</dbReference>
<gene>
    <name evidence="7" type="ORF">Zmor_008745</name>
</gene>
<reference evidence="7" key="1">
    <citation type="journal article" date="2023" name="G3 (Bethesda)">
        <title>Whole genome assemblies of Zophobas morio and Tenebrio molitor.</title>
        <authorList>
            <person name="Kaur S."/>
            <person name="Stinson S.A."/>
            <person name="diCenzo G.C."/>
        </authorList>
    </citation>
    <scope>NUCLEOTIDE SEQUENCE</scope>
    <source>
        <strain evidence="7">QUZm001</strain>
    </source>
</reference>
<name>A0AA38M002_9CUCU</name>
<proteinExistence type="inferred from homology"/>
<evidence type="ECO:0000313" key="7">
    <source>
        <dbReference type="EMBL" id="KAJ3636328.1"/>
    </source>
</evidence>
<dbReference type="PANTHER" id="PTHR12681:SF0">
    <property type="entry name" value="ZINC FINGER CCCH DOMAIN-CONTAINING PROTEIN 15"/>
    <property type="match status" value="1"/>
</dbReference>
<evidence type="ECO:0000256" key="4">
    <source>
        <dbReference type="ARBA" id="ARBA00022833"/>
    </source>
</evidence>
<dbReference type="InterPro" id="IPR000571">
    <property type="entry name" value="Znf_CCCH"/>
</dbReference>
<evidence type="ECO:0000256" key="5">
    <source>
        <dbReference type="PROSITE-ProRule" id="PRU00723"/>
    </source>
</evidence>
<evidence type="ECO:0000259" key="6">
    <source>
        <dbReference type="PROSITE" id="PS50103"/>
    </source>
</evidence>
<dbReference type="Gene3D" id="6.20.400.10">
    <property type="match status" value="1"/>
</dbReference>
<comment type="similarity">
    <text evidence="1">Belongs to the ZC3H15/TMA46 family.</text>
</comment>
<dbReference type="AlphaFoldDB" id="A0AA38M002"/>
<protein>
    <recommendedName>
        <fullName evidence="6">C3H1-type domain-containing protein</fullName>
    </recommendedName>
</protein>
<keyword evidence="8" id="KW-1185">Reference proteome</keyword>
<dbReference type="InterPro" id="IPR032378">
    <property type="entry name" value="ZC3H15/TMA46_C"/>
</dbReference>
<feature type="domain" description="C3H1-type" evidence="6">
    <location>
        <begin position="46"/>
        <end position="83"/>
    </location>
</feature>
<dbReference type="GO" id="GO:0002181">
    <property type="term" value="P:cytoplasmic translation"/>
    <property type="evidence" value="ECO:0007669"/>
    <property type="project" value="TreeGrafter"/>
</dbReference>
<evidence type="ECO:0000256" key="3">
    <source>
        <dbReference type="ARBA" id="ARBA00022771"/>
    </source>
</evidence>
<dbReference type="PROSITE" id="PS50103">
    <property type="entry name" value="ZF_C3H1"/>
    <property type="match status" value="1"/>
</dbReference>